<evidence type="ECO:0000313" key="2">
    <source>
        <dbReference type="EMBL" id="CAI9292520.1"/>
    </source>
</evidence>
<dbReference type="EMBL" id="OX465083">
    <property type="protein sequence ID" value="CAI9292520.1"/>
    <property type="molecule type" value="Genomic_DNA"/>
</dbReference>
<organism evidence="2 3">
    <name type="scientific">Lactuca saligna</name>
    <name type="common">Willowleaf lettuce</name>
    <dbReference type="NCBI Taxonomy" id="75948"/>
    <lineage>
        <taxon>Eukaryota</taxon>
        <taxon>Viridiplantae</taxon>
        <taxon>Streptophyta</taxon>
        <taxon>Embryophyta</taxon>
        <taxon>Tracheophyta</taxon>
        <taxon>Spermatophyta</taxon>
        <taxon>Magnoliopsida</taxon>
        <taxon>eudicotyledons</taxon>
        <taxon>Gunneridae</taxon>
        <taxon>Pentapetalae</taxon>
        <taxon>asterids</taxon>
        <taxon>campanulids</taxon>
        <taxon>Asterales</taxon>
        <taxon>Asteraceae</taxon>
        <taxon>Cichorioideae</taxon>
        <taxon>Cichorieae</taxon>
        <taxon>Lactucinae</taxon>
        <taxon>Lactuca</taxon>
    </lineage>
</organism>
<proteinExistence type="predicted"/>
<keyword evidence="1" id="KW-0175">Coiled coil</keyword>
<dbReference type="AlphaFoldDB" id="A0AA35ZH54"/>
<accession>A0AA35ZH54</accession>
<evidence type="ECO:0000313" key="3">
    <source>
        <dbReference type="Proteomes" id="UP001177003"/>
    </source>
</evidence>
<gene>
    <name evidence="2" type="ORF">LSALG_LOCUS31588</name>
</gene>
<feature type="coiled-coil region" evidence="1">
    <location>
        <begin position="136"/>
        <end position="163"/>
    </location>
</feature>
<sequence length="187" mass="22199">MIESRFRSVVQDRYSDIMSEYRHESSNRARAVRHNIPNIDNDFAIMHDFEPITFNEDVRKDFCKVNEGMIESRFRSVVQDRYSDIMSEYRHESANRAQAVHHNIPNIDNDFAIMHDFEPITFNEDVWKAFCKVWELEQAHAELARQNGEMAERQAQMEKQMAEMVEFIRRYDTNNHPDNPSNPSNAP</sequence>
<name>A0AA35ZH54_LACSI</name>
<evidence type="ECO:0000256" key="1">
    <source>
        <dbReference type="SAM" id="Coils"/>
    </source>
</evidence>
<protein>
    <submittedName>
        <fullName evidence="2">Uncharacterized protein</fullName>
    </submittedName>
</protein>
<keyword evidence="3" id="KW-1185">Reference proteome</keyword>
<reference evidence="2" key="1">
    <citation type="submission" date="2023-04" db="EMBL/GenBank/DDBJ databases">
        <authorList>
            <person name="Vijverberg K."/>
            <person name="Xiong W."/>
            <person name="Schranz E."/>
        </authorList>
    </citation>
    <scope>NUCLEOTIDE SEQUENCE</scope>
</reference>
<dbReference type="Proteomes" id="UP001177003">
    <property type="component" value="Chromosome 7"/>
</dbReference>